<gene>
    <name evidence="1" type="ORF">PCC6912_23310</name>
</gene>
<sequence>MESVYLNPEILSWRILFIAIMKTIEDKNLDRDKLGIALQEFRDAKEEFIKVIKLANKEHILVKKSEQYIQYIDVYITFIDTVLKNNSC</sequence>
<dbReference type="EMBL" id="RSCJ01000007">
    <property type="protein sequence ID" value="RUR83498.1"/>
    <property type="molecule type" value="Genomic_DNA"/>
</dbReference>
<proteinExistence type="predicted"/>
<organism evidence="1 2">
    <name type="scientific">Chlorogloeopsis fritschii PCC 6912</name>
    <dbReference type="NCBI Taxonomy" id="211165"/>
    <lineage>
        <taxon>Bacteria</taxon>
        <taxon>Bacillati</taxon>
        <taxon>Cyanobacteriota</taxon>
        <taxon>Cyanophyceae</taxon>
        <taxon>Nostocales</taxon>
        <taxon>Chlorogloeopsidaceae</taxon>
        <taxon>Chlorogloeopsis</taxon>
    </lineage>
</organism>
<evidence type="ECO:0000313" key="1">
    <source>
        <dbReference type="EMBL" id="RUR83498.1"/>
    </source>
</evidence>
<protein>
    <submittedName>
        <fullName evidence="1">Uncharacterized protein</fullName>
    </submittedName>
</protein>
<accession>A0A3S0Y3H6</accession>
<evidence type="ECO:0000313" key="2">
    <source>
        <dbReference type="Proteomes" id="UP000268857"/>
    </source>
</evidence>
<dbReference type="AlphaFoldDB" id="A0A3S0Y3H6"/>
<name>A0A3S0Y3H6_CHLFR</name>
<dbReference type="Proteomes" id="UP000268857">
    <property type="component" value="Unassembled WGS sequence"/>
</dbReference>
<keyword evidence="2" id="KW-1185">Reference proteome</keyword>
<comment type="caution">
    <text evidence="1">The sequence shown here is derived from an EMBL/GenBank/DDBJ whole genome shotgun (WGS) entry which is preliminary data.</text>
</comment>
<reference evidence="1 2" key="1">
    <citation type="journal article" date="2019" name="Genome Biol. Evol.">
        <title>Day and night: Metabolic profiles and evolutionary relationships of six axenic non-marine cyanobacteria.</title>
        <authorList>
            <person name="Will S.E."/>
            <person name="Henke P."/>
            <person name="Boedeker C."/>
            <person name="Huang S."/>
            <person name="Brinkmann H."/>
            <person name="Rohde M."/>
            <person name="Jarek M."/>
            <person name="Friedl T."/>
            <person name="Seufert S."/>
            <person name="Schumacher M."/>
            <person name="Overmann J."/>
            <person name="Neumann-Schaal M."/>
            <person name="Petersen J."/>
        </authorList>
    </citation>
    <scope>NUCLEOTIDE SEQUENCE [LARGE SCALE GENOMIC DNA]</scope>
    <source>
        <strain evidence="1 2">PCC 6912</strain>
    </source>
</reference>